<evidence type="ECO:0000313" key="1">
    <source>
        <dbReference type="EMBL" id="SUZ10923.1"/>
    </source>
</evidence>
<dbReference type="AlphaFoldDB" id="A0A381LAJ6"/>
<organism evidence="1">
    <name type="scientific">Blumeria graminis f. sp. tritici 96224</name>
    <dbReference type="NCBI Taxonomy" id="1268274"/>
    <lineage>
        <taxon>Eukaryota</taxon>
        <taxon>Fungi</taxon>
        <taxon>Dikarya</taxon>
        <taxon>Ascomycota</taxon>
        <taxon>Pezizomycotina</taxon>
        <taxon>Leotiomycetes</taxon>
        <taxon>Erysiphales</taxon>
        <taxon>Erysiphaceae</taxon>
        <taxon>Blumeria</taxon>
    </lineage>
</organism>
<sequence length="113" mass="13364">MSTQNVLRCVSKPLLSSGLLSIYCLNPKLRRADYWWSSKIYEITITRKYIALTKLVNFGASEGLIPTFSHAYWKRFRRFSISYFRTHNRNSKRNAQQRSLHHLLCNQLSSYDT</sequence>
<reference evidence="1" key="1">
    <citation type="submission" date="2018-07" db="EMBL/GenBank/DDBJ databases">
        <authorList>
            <person name="Quirk P.G."/>
            <person name="Krulwich T.A."/>
        </authorList>
    </citation>
    <scope>NUCLEOTIDE SEQUENCE</scope>
    <source>
        <strain evidence="1">96224</strain>
    </source>
</reference>
<name>A0A381LAJ6_BLUGR</name>
<proteinExistence type="predicted"/>
<accession>A0A381LAJ6</accession>
<protein>
    <submittedName>
        <fullName evidence="1">Bgt-20970</fullName>
    </submittedName>
</protein>
<dbReference type="EMBL" id="UIGY01000102">
    <property type="protein sequence ID" value="SUZ10923.1"/>
    <property type="molecule type" value="Genomic_DNA"/>
</dbReference>
<gene>
    <name evidence="1" type="ORF">BGT96224V2_LOCUS4106</name>
</gene>